<dbReference type="OrthoDB" id="203097at2759"/>
<name>A0A9J6FUR9_HAELO</name>
<evidence type="ECO:0000256" key="2">
    <source>
        <dbReference type="ARBA" id="ARBA00006528"/>
    </source>
</evidence>
<sequence>MSQQPPNTPPSETPSTAPTRFCSSRRGVSTWGRRREVVIQVLFARRANRTIEVVSGDTGVATVDVSNVYLDALTNGTGFNVTVRGVFVSYTKLYFKTCLVQSSGLESNCTGHSYLVAVLRVPTPIQQSFPFLIAIIVAINYISMGCQIELMVIINSLKKPIPPLLGCACQFLFMPLDDEARCERRPRGSVTQTHAVALLALCAVVWADNKTLSGARRWGPAIVYQVYLERKLELQFRQGVTNCWLVSYGMGLLLMDSALMRFGIFLLGCSPGGNSSNLWTLIFNGDVTLSVTMTFISTIASIGTSPPSLLCYGAPSTHINIVTVTSHLIHLRFLEHDASVGVPPGPPHVVRDGRA</sequence>
<dbReference type="Proteomes" id="UP000821853">
    <property type="component" value="Chromosome 2"/>
</dbReference>
<dbReference type="PANTHER" id="PTHR10361">
    <property type="entry name" value="SODIUM-BILE ACID COTRANSPORTER"/>
    <property type="match status" value="1"/>
</dbReference>
<dbReference type="VEuPathDB" id="VectorBase:HLOH_060352"/>
<feature type="region of interest" description="Disordered" evidence="7">
    <location>
        <begin position="1"/>
        <end position="23"/>
    </location>
</feature>
<dbReference type="InterPro" id="IPR002657">
    <property type="entry name" value="BilAc:Na_symport/Acr3"/>
</dbReference>
<dbReference type="InterPro" id="IPR038770">
    <property type="entry name" value="Na+/solute_symporter_sf"/>
</dbReference>
<comment type="subcellular location">
    <subcellularLocation>
        <location evidence="1">Membrane</location>
        <topology evidence="1">Multi-pass membrane protein</topology>
    </subcellularLocation>
</comment>
<dbReference type="EMBL" id="JABSTR010000004">
    <property type="protein sequence ID" value="KAH9366547.1"/>
    <property type="molecule type" value="Genomic_DNA"/>
</dbReference>
<keyword evidence="6" id="KW-0472">Membrane</keyword>
<dbReference type="GO" id="GO:0015293">
    <property type="term" value="F:symporter activity"/>
    <property type="evidence" value="ECO:0007669"/>
    <property type="project" value="UniProtKB-KW"/>
</dbReference>
<keyword evidence="4" id="KW-0769">Symport</keyword>
<keyword evidence="4" id="KW-0813">Transport</keyword>
<keyword evidence="5" id="KW-1133">Transmembrane helix</keyword>
<dbReference type="AlphaFoldDB" id="A0A9J6FUR9"/>
<reference evidence="8 9" key="1">
    <citation type="journal article" date="2020" name="Cell">
        <title>Large-Scale Comparative Analyses of Tick Genomes Elucidate Their Genetic Diversity and Vector Capacities.</title>
        <authorList>
            <consortium name="Tick Genome and Microbiome Consortium (TIGMIC)"/>
            <person name="Jia N."/>
            <person name="Wang J."/>
            <person name="Shi W."/>
            <person name="Du L."/>
            <person name="Sun Y."/>
            <person name="Zhan W."/>
            <person name="Jiang J.F."/>
            <person name="Wang Q."/>
            <person name="Zhang B."/>
            <person name="Ji P."/>
            <person name="Bell-Sakyi L."/>
            <person name="Cui X.M."/>
            <person name="Yuan T.T."/>
            <person name="Jiang B.G."/>
            <person name="Yang W.F."/>
            <person name="Lam T.T."/>
            <person name="Chang Q.C."/>
            <person name="Ding S.J."/>
            <person name="Wang X.J."/>
            <person name="Zhu J.G."/>
            <person name="Ruan X.D."/>
            <person name="Zhao L."/>
            <person name="Wei J.T."/>
            <person name="Ye R.Z."/>
            <person name="Que T.C."/>
            <person name="Du C.H."/>
            <person name="Zhou Y.H."/>
            <person name="Cheng J.X."/>
            <person name="Dai P.F."/>
            <person name="Guo W.B."/>
            <person name="Han X.H."/>
            <person name="Huang E.J."/>
            <person name="Li L.F."/>
            <person name="Wei W."/>
            <person name="Gao Y.C."/>
            <person name="Liu J.Z."/>
            <person name="Shao H.Z."/>
            <person name="Wang X."/>
            <person name="Wang C.C."/>
            <person name="Yang T.C."/>
            <person name="Huo Q.B."/>
            <person name="Li W."/>
            <person name="Chen H.Y."/>
            <person name="Chen S.E."/>
            <person name="Zhou L.G."/>
            <person name="Ni X.B."/>
            <person name="Tian J.H."/>
            <person name="Sheng Y."/>
            <person name="Liu T."/>
            <person name="Pan Y.S."/>
            <person name="Xia L.Y."/>
            <person name="Li J."/>
            <person name="Zhao F."/>
            <person name="Cao W.C."/>
        </authorList>
    </citation>
    <scope>NUCLEOTIDE SEQUENCE [LARGE SCALE GENOMIC DNA]</scope>
    <source>
        <strain evidence="8">HaeL-2018</strain>
    </source>
</reference>
<evidence type="ECO:0000256" key="4">
    <source>
        <dbReference type="ARBA" id="ARBA00022847"/>
    </source>
</evidence>
<dbReference type="PANTHER" id="PTHR10361:SF28">
    <property type="entry name" value="P3 PROTEIN-RELATED"/>
    <property type="match status" value="1"/>
</dbReference>
<comment type="caution">
    <text evidence="8">The sequence shown here is derived from an EMBL/GenBank/DDBJ whole genome shotgun (WGS) entry which is preliminary data.</text>
</comment>
<keyword evidence="9" id="KW-1185">Reference proteome</keyword>
<keyword evidence="3" id="KW-0812">Transmembrane</keyword>
<evidence type="ECO:0000256" key="7">
    <source>
        <dbReference type="SAM" id="MobiDB-lite"/>
    </source>
</evidence>
<protein>
    <submittedName>
        <fullName evidence="8">Uncharacterized protein</fullName>
    </submittedName>
</protein>
<evidence type="ECO:0000256" key="5">
    <source>
        <dbReference type="ARBA" id="ARBA00022989"/>
    </source>
</evidence>
<proteinExistence type="inferred from homology"/>
<gene>
    <name evidence="8" type="ORF">HPB48_017446</name>
</gene>
<dbReference type="Gene3D" id="1.20.1530.20">
    <property type="match status" value="2"/>
</dbReference>
<organism evidence="8 9">
    <name type="scientific">Haemaphysalis longicornis</name>
    <name type="common">Bush tick</name>
    <dbReference type="NCBI Taxonomy" id="44386"/>
    <lineage>
        <taxon>Eukaryota</taxon>
        <taxon>Metazoa</taxon>
        <taxon>Ecdysozoa</taxon>
        <taxon>Arthropoda</taxon>
        <taxon>Chelicerata</taxon>
        <taxon>Arachnida</taxon>
        <taxon>Acari</taxon>
        <taxon>Parasitiformes</taxon>
        <taxon>Ixodida</taxon>
        <taxon>Ixodoidea</taxon>
        <taxon>Ixodidae</taxon>
        <taxon>Haemaphysalinae</taxon>
        <taxon>Haemaphysalis</taxon>
    </lineage>
</organism>
<comment type="similarity">
    <text evidence="2">Belongs to the bile acid:sodium symporter (BASS) (TC 2.A.28) family.</text>
</comment>
<dbReference type="InterPro" id="IPR004710">
    <property type="entry name" value="Bilac:Na_transpt"/>
</dbReference>
<evidence type="ECO:0000256" key="6">
    <source>
        <dbReference type="ARBA" id="ARBA00023136"/>
    </source>
</evidence>
<evidence type="ECO:0000313" key="9">
    <source>
        <dbReference type="Proteomes" id="UP000821853"/>
    </source>
</evidence>
<evidence type="ECO:0000256" key="3">
    <source>
        <dbReference type="ARBA" id="ARBA00022692"/>
    </source>
</evidence>
<accession>A0A9J6FUR9</accession>
<evidence type="ECO:0000256" key="1">
    <source>
        <dbReference type="ARBA" id="ARBA00004141"/>
    </source>
</evidence>
<evidence type="ECO:0000313" key="8">
    <source>
        <dbReference type="EMBL" id="KAH9366547.1"/>
    </source>
</evidence>
<feature type="compositionally biased region" description="Pro residues" evidence="7">
    <location>
        <begin position="1"/>
        <end position="12"/>
    </location>
</feature>
<dbReference type="Pfam" id="PF01758">
    <property type="entry name" value="SBF"/>
    <property type="match status" value="1"/>
</dbReference>
<dbReference type="GO" id="GO:0016020">
    <property type="term" value="C:membrane"/>
    <property type="evidence" value="ECO:0007669"/>
    <property type="project" value="UniProtKB-SubCell"/>
</dbReference>